<evidence type="ECO:0000256" key="1">
    <source>
        <dbReference type="HAMAP-Rule" id="MF_00469"/>
    </source>
</evidence>
<dbReference type="Gene3D" id="3.40.250.10">
    <property type="entry name" value="Rhodanese-like domain"/>
    <property type="match status" value="1"/>
</dbReference>
<accession>A0A7W5DZI8</accession>
<organism evidence="4 5">
    <name type="scientific">Aporhodopirellula rubra</name>
    <dbReference type="NCBI Taxonomy" id="980271"/>
    <lineage>
        <taxon>Bacteria</taxon>
        <taxon>Pseudomonadati</taxon>
        <taxon>Planctomycetota</taxon>
        <taxon>Planctomycetia</taxon>
        <taxon>Pirellulales</taxon>
        <taxon>Pirellulaceae</taxon>
        <taxon>Aporhodopirellula</taxon>
    </lineage>
</organism>
<reference evidence="4 5" key="1">
    <citation type="submission" date="2020-08" db="EMBL/GenBank/DDBJ databases">
        <title>Genomic Encyclopedia of Type Strains, Phase III (KMG-III): the genomes of soil and plant-associated and newly described type strains.</title>
        <authorList>
            <person name="Whitman W."/>
        </authorList>
    </citation>
    <scope>NUCLEOTIDE SEQUENCE [LARGE SCALE GENOMIC DNA]</scope>
    <source>
        <strain evidence="4 5">CECT 8075</strain>
    </source>
</reference>
<evidence type="ECO:0000313" key="4">
    <source>
        <dbReference type="EMBL" id="MBB3206507.1"/>
    </source>
</evidence>
<dbReference type="InterPro" id="IPR040503">
    <property type="entry name" value="TRHO_N"/>
</dbReference>
<sequence>MTDRTQNFSDSSADDPLVLVAALYRFTPLADYETLQLPLQDRMRENGLRGSLLLAAEGINGTISGRPPQLRGFVEWLRRLEHAGHRPFEATDVKWSGCDELPFRRARVRLKKEIVTMGVEGIDPLQSVGTYVDPEDWNALVDDPDVVLIDTRNDYEVEIGTFAGAVNPKTDTFREFPEYVKENLDPQQHSKVAMFCTGGIRCEKSTAYLKECGFSEVYHLRGGILNYLEKVSPEESRWQGECFVFDSRVSVNHDLQAGQYSLCHGCGWPVTAEMRADAKYEHGVACPRCADEMSDEQRRRRRERQRQIDQQRLQSQDADAQRGSRSLPI</sequence>
<comment type="similarity">
    <text evidence="1">Belongs to the TrhO family.</text>
</comment>
<dbReference type="Proteomes" id="UP000536179">
    <property type="component" value="Unassembled WGS sequence"/>
</dbReference>
<evidence type="ECO:0000313" key="5">
    <source>
        <dbReference type="Proteomes" id="UP000536179"/>
    </source>
</evidence>
<dbReference type="Gene3D" id="3.30.70.100">
    <property type="match status" value="1"/>
</dbReference>
<dbReference type="Pfam" id="PF17773">
    <property type="entry name" value="UPF0176_N"/>
    <property type="match status" value="1"/>
</dbReference>
<gene>
    <name evidence="1" type="primary">trhO</name>
    <name evidence="4" type="ORF">FHS27_002316</name>
</gene>
<dbReference type="SMART" id="SM00450">
    <property type="entry name" value="RHOD"/>
    <property type="match status" value="1"/>
</dbReference>
<keyword evidence="1" id="KW-0819">tRNA processing</keyword>
<dbReference type="InterPro" id="IPR020936">
    <property type="entry name" value="TrhO"/>
</dbReference>
<keyword evidence="1" id="KW-0560">Oxidoreductase</keyword>
<dbReference type="HAMAP" id="MF_00469">
    <property type="entry name" value="TrhO"/>
    <property type="match status" value="1"/>
</dbReference>
<comment type="caution">
    <text evidence="4">The sequence shown here is derived from an EMBL/GenBank/DDBJ whole genome shotgun (WGS) entry which is preliminary data.</text>
</comment>
<dbReference type="InterPro" id="IPR036873">
    <property type="entry name" value="Rhodanese-like_dom_sf"/>
</dbReference>
<protein>
    <recommendedName>
        <fullName evidence="1">tRNA uridine(34) hydroxylase</fullName>
        <ecNumber evidence="1">1.14.-.-</ecNumber>
    </recommendedName>
    <alternativeName>
        <fullName evidence="1">tRNA hydroxylation protein O</fullName>
    </alternativeName>
</protein>
<keyword evidence="5" id="KW-1185">Reference proteome</keyword>
<dbReference type="EMBL" id="JACHXU010000006">
    <property type="protein sequence ID" value="MBB3206507.1"/>
    <property type="molecule type" value="Genomic_DNA"/>
</dbReference>
<feature type="region of interest" description="Disordered" evidence="2">
    <location>
        <begin position="293"/>
        <end position="329"/>
    </location>
</feature>
<dbReference type="PROSITE" id="PS50206">
    <property type="entry name" value="RHODANESE_3"/>
    <property type="match status" value="1"/>
</dbReference>
<comment type="function">
    <text evidence="1">Catalyzes oxygen-dependent 5-hydroxyuridine (ho5U) modification at position 34 in tRNAs.</text>
</comment>
<evidence type="ECO:0000256" key="2">
    <source>
        <dbReference type="SAM" id="MobiDB-lite"/>
    </source>
</evidence>
<dbReference type="Pfam" id="PF00581">
    <property type="entry name" value="Rhodanese"/>
    <property type="match status" value="1"/>
</dbReference>
<comment type="catalytic activity">
    <reaction evidence="1">
        <text>uridine(34) in tRNA + AH2 + O2 = 5-hydroxyuridine(34) in tRNA + A + H2O</text>
        <dbReference type="Rhea" id="RHEA:64224"/>
        <dbReference type="Rhea" id="RHEA-COMP:11727"/>
        <dbReference type="Rhea" id="RHEA-COMP:13381"/>
        <dbReference type="ChEBI" id="CHEBI:13193"/>
        <dbReference type="ChEBI" id="CHEBI:15377"/>
        <dbReference type="ChEBI" id="CHEBI:15379"/>
        <dbReference type="ChEBI" id="CHEBI:17499"/>
        <dbReference type="ChEBI" id="CHEBI:65315"/>
        <dbReference type="ChEBI" id="CHEBI:136877"/>
    </reaction>
</comment>
<dbReference type="SUPFAM" id="SSF52821">
    <property type="entry name" value="Rhodanese/Cell cycle control phosphatase"/>
    <property type="match status" value="1"/>
</dbReference>
<dbReference type="PANTHER" id="PTHR43268">
    <property type="entry name" value="THIOSULFATE SULFURTRANSFERASE/RHODANESE-LIKE DOMAIN-CONTAINING PROTEIN 2"/>
    <property type="match status" value="1"/>
</dbReference>
<dbReference type="NCBIfam" id="NF001136">
    <property type="entry name" value="PRK00142.1-4"/>
    <property type="match status" value="1"/>
</dbReference>
<feature type="domain" description="Rhodanese" evidence="3">
    <location>
        <begin position="142"/>
        <end position="236"/>
    </location>
</feature>
<dbReference type="EC" id="1.14.-.-" evidence="1"/>
<dbReference type="GO" id="GO:0016705">
    <property type="term" value="F:oxidoreductase activity, acting on paired donors, with incorporation or reduction of molecular oxygen"/>
    <property type="evidence" value="ECO:0007669"/>
    <property type="project" value="UniProtKB-UniRule"/>
</dbReference>
<dbReference type="GO" id="GO:0006400">
    <property type="term" value="P:tRNA modification"/>
    <property type="evidence" value="ECO:0007669"/>
    <property type="project" value="UniProtKB-UniRule"/>
</dbReference>
<dbReference type="CDD" id="cd01518">
    <property type="entry name" value="RHOD_YceA"/>
    <property type="match status" value="1"/>
</dbReference>
<dbReference type="RefSeq" id="WP_184304971.1">
    <property type="nucleotide sequence ID" value="NZ_JACHXU010000006.1"/>
</dbReference>
<proteinExistence type="inferred from homology"/>
<name>A0A7W5DZI8_9BACT</name>
<dbReference type="InterPro" id="IPR001763">
    <property type="entry name" value="Rhodanese-like_dom"/>
</dbReference>
<dbReference type="PANTHER" id="PTHR43268:SF3">
    <property type="entry name" value="RHODANESE-LIKE DOMAIN-CONTAINING PROTEIN 7-RELATED"/>
    <property type="match status" value="1"/>
</dbReference>
<dbReference type="AlphaFoldDB" id="A0A7W5DZI8"/>
<evidence type="ECO:0000259" key="3">
    <source>
        <dbReference type="PROSITE" id="PS50206"/>
    </source>
</evidence>